<dbReference type="PANTHER" id="PTHR34988">
    <property type="entry name" value="PROTEIN, PUTATIVE-RELATED"/>
    <property type="match status" value="1"/>
</dbReference>
<accession>A0A5E4LPE1</accession>
<evidence type="ECO:0000313" key="2">
    <source>
        <dbReference type="EMBL" id="VVC02807.1"/>
    </source>
</evidence>
<protein>
    <recommendedName>
        <fullName evidence="1">PPC domain-containing protein</fullName>
    </recommendedName>
</protein>
<dbReference type="InterPro" id="IPR005175">
    <property type="entry name" value="PPC_dom"/>
</dbReference>
<evidence type="ECO:0000259" key="1">
    <source>
        <dbReference type="PROSITE" id="PS51742"/>
    </source>
</evidence>
<gene>
    <name evidence="2" type="ORF">LFW2832_01252</name>
</gene>
<dbReference type="PROSITE" id="PS51742">
    <property type="entry name" value="PPC"/>
    <property type="match status" value="1"/>
</dbReference>
<comment type="caution">
    <text evidence="2">The sequence shown here is derived from an EMBL/GenBank/DDBJ whole genome shotgun (WGS) entry which is preliminary data.</text>
</comment>
<organism evidence="2 3">
    <name type="scientific">Candidatus Bilamarchaeum dharawalense</name>
    <dbReference type="NCBI Taxonomy" id="2885759"/>
    <lineage>
        <taxon>Archaea</taxon>
        <taxon>Candidatus Micrarchaeota</taxon>
        <taxon>Candidatus Micrarchaeia</taxon>
        <taxon>Candidatus Anstonellales</taxon>
        <taxon>Candidatus Bilamarchaeaceae</taxon>
        <taxon>Candidatus Bilamarchaeum</taxon>
    </lineage>
</organism>
<dbReference type="CDD" id="cd11378">
    <property type="entry name" value="DUF296"/>
    <property type="match status" value="1"/>
</dbReference>
<reference evidence="2 3" key="1">
    <citation type="submission" date="2019-08" db="EMBL/GenBank/DDBJ databases">
        <authorList>
            <person name="Vazquez-Campos X."/>
        </authorList>
    </citation>
    <scope>NUCLEOTIDE SEQUENCE [LARGE SCALE GENOMIC DNA]</scope>
    <source>
        <strain evidence="2">LFW-283_2</strain>
    </source>
</reference>
<feature type="domain" description="PPC" evidence="1">
    <location>
        <begin position="4"/>
        <end position="139"/>
    </location>
</feature>
<name>A0A5E4LPE1_9ARCH</name>
<dbReference type="PIRSF" id="PIRSF016702">
    <property type="entry name" value="DNA_bp_PD1"/>
    <property type="match status" value="1"/>
</dbReference>
<sequence>MQYKNTGKEIVVRLDEGEEIIESLKVICKNEGVESAVITGIGAARKVEIGHWDPKTKKYDTKKFTGLLEIVSLSGNVTTMNDEPMIHLHMAIGMDDFSTKSGHLMNAEIYPTCEITLLPISIKITREKDNKTKLNLQKF</sequence>
<dbReference type="Proteomes" id="UP000789941">
    <property type="component" value="Unassembled WGS sequence"/>
</dbReference>
<dbReference type="AlphaFoldDB" id="A0A5E4LPE1"/>
<proteinExistence type="predicted"/>
<evidence type="ECO:0000313" key="3">
    <source>
        <dbReference type="Proteomes" id="UP000789941"/>
    </source>
</evidence>
<dbReference type="InterPro" id="IPR025707">
    <property type="entry name" value="DNA_bp_PD1"/>
</dbReference>
<dbReference type="Pfam" id="PF03479">
    <property type="entry name" value="PCC"/>
    <property type="match status" value="1"/>
</dbReference>
<dbReference type="PANTHER" id="PTHR34988:SF1">
    <property type="entry name" value="DNA-BINDING PROTEIN"/>
    <property type="match status" value="1"/>
</dbReference>
<dbReference type="Gene3D" id="3.30.1330.80">
    <property type="entry name" value="Hypothetical protein, similar to alpha- acetolactate decarboxylase, domain 2"/>
    <property type="match status" value="1"/>
</dbReference>
<dbReference type="EMBL" id="CABMJJ010000003">
    <property type="protein sequence ID" value="VVC02807.1"/>
    <property type="molecule type" value="Genomic_DNA"/>
</dbReference>
<dbReference type="SUPFAM" id="SSF117856">
    <property type="entry name" value="AF0104/ALDC/Ptd012-like"/>
    <property type="match status" value="1"/>
</dbReference>